<feature type="compositionally biased region" description="Low complexity" evidence="1">
    <location>
        <begin position="667"/>
        <end position="677"/>
    </location>
</feature>
<feature type="compositionally biased region" description="Polar residues" evidence="1">
    <location>
        <begin position="601"/>
        <end position="617"/>
    </location>
</feature>
<dbReference type="CDD" id="cd00170">
    <property type="entry name" value="SEC14"/>
    <property type="match status" value="1"/>
</dbReference>
<dbReference type="SMART" id="SM01100">
    <property type="entry name" value="CRAL_TRIO_N"/>
    <property type="match status" value="1"/>
</dbReference>
<keyword evidence="4" id="KW-1185">Reference proteome</keyword>
<dbReference type="InterPro" id="IPR052432">
    <property type="entry name" value="PITP/CRAL-TRIO"/>
</dbReference>
<dbReference type="EMBL" id="KZ819664">
    <property type="protein sequence ID" value="PWN28865.1"/>
    <property type="molecule type" value="Genomic_DNA"/>
</dbReference>
<dbReference type="InterPro" id="IPR036865">
    <property type="entry name" value="CRAL-TRIO_dom_sf"/>
</dbReference>
<dbReference type="GeneID" id="37030899"/>
<proteinExistence type="predicted"/>
<evidence type="ECO:0000313" key="3">
    <source>
        <dbReference type="EMBL" id="PWN28865.1"/>
    </source>
</evidence>
<dbReference type="RefSeq" id="XP_025363477.1">
    <property type="nucleotide sequence ID" value="XM_025509076.1"/>
</dbReference>
<dbReference type="PANTHER" id="PTHR46590">
    <property type="entry name" value="PHOSPHATIDYLINOSITOL TRANSFER PROTEIN CSR1-RELATED"/>
    <property type="match status" value="1"/>
</dbReference>
<accession>A0A316V0A5</accession>
<dbReference type="SUPFAM" id="SSF46938">
    <property type="entry name" value="CRAL/TRIO N-terminal domain"/>
    <property type="match status" value="1"/>
</dbReference>
<protein>
    <recommendedName>
        <fullName evidence="2">CRAL-TRIO domain-containing protein</fullName>
    </recommendedName>
</protein>
<name>A0A316V0A5_9BASI</name>
<feature type="region of interest" description="Disordered" evidence="1">
    <location>
        <begin position="38"/>
        <end position="155"/>
    </location>
</feature>
<dbReference type="SUPFAM" id="SSF52087">
    <property type="entry name" value="CRAL/TRIO domain"/>
    <property type="match status" value="1"/>
</dbReference>
<feature type="compositionally biased region" description="Polar residues" evidence="1">
    <location>
        <begin position="126"/>
        <end position="137"/>
    </location>
</feature>
<feature type="compositionally biased region" description="Polar residues" evidence="1">
    <location>
        <begin position="47"/>
        <end position="61"/>
    </location>
</feature>
<sequence length="772" mass="83297">MIGAHERTQPGYRDNLTPWQQDALFELWGRFFRLCQSPAGSADESTDSNARPQAPKTRSTWAASMPASNSSSISPSTAPSRSASREHLTNNGHPRLSSSNLAAANAAREAAAAASSSSSTGVASSTTPTQHTVSASGSHIPKDDQAKAHVQGQHEAKEMRNFLHKYGGQRLRKVFWQMVKGEHPDVIMLRLLRARKWNVDRAVAVLGSTAAWRVENDVEAIVNGGELELTSTRGGMNILRNGISYMYGASAAGEPVYIIEVGRHFSASQTQDELRRGVILLQETLQSLMPPPCERKIVIFNMNEFGIRNMDWWCVFFMVKTMECFYVETLARVYVHGAPWIFKPIWSILKPLLDPVVRDKIRLTDQPEELAEFVPLDRLPKDSMKGQMQWAFDYPMPDPHENDLQKDTKMRDKLQEDYFSICFDLERETRAIVRALAKTSYKRRGSYKSSNQESSDDGGSVVGGAEYDEPPELASLKARRDVLATKLRVAWLKLRPYMVGKTMVDRWNVRQPDGVLVWSYPKMDGSVEKQVLGEATSLPALEKNLAAIEEGAAAAASTPPIVDGASSSLDAQLASQMRPTSPPSASVAGIMDGSSAPHRVQSGNSGASSRLRGQNGNKKSERRSSGNVAPPGMAPMPSPPQEHLAKMSLARADGASPSGSSPGGSGARPSTSGSSGPESALSHGTADTGFHSMSTIHASAGVEGQDADSVAVNGSKRASAMGGATNSAGSTDTPPSSVLDGGEAAADHLKMTDDRHEAEVPVHPLERSVDGL</sequence>
<feature type="compositionally biased region" description="Low complexity" evidence="1">
    <location>
        <begin position="62"/>
        <end position="82"/>
    </location>
</feature>
<evidence type="ECO:0000256" key="1">
    <source>
        <dbReference type="SAM" id="MobiDB-lite"/>
    </source>
</evidence>
<feature type="region of interest" description="Disordered" evidence="1">
    <location>
        <begin position="570"/>
        <end position="772"/>
    </location>
</feature>
<dbReference type="AlphaFoldDB" id="A0A316V0A5"/>
<feature type="region of interest" description="Disordered" evidence="1">
    <location>
        <begin position="444"/>
        <end position="466"/>
    </location>
</feature>
<dbReference type="InterPro" id="IPR001251">
    <property type="entry name" value="CRAL-TRIO_dom"/>
</dbReference>
<feature type="domain" description="CRAL-TRIO" evidence="2">
    <location>
        <begin position="246"/>
        <end position="382"/>
    </location>
</feature>
<dbReference type="SMART" id="SM00516">
    <property type="entry name" value="SEC14"/>
    <property type="match status" value="1"/>
</dbReference>
<feature type="compositionally biased region" description="Basic and acidic residues" evidence="1">
    <location>
        <begin position="745"/>
        <end position="772"/>
    </location>
</feature>
<evidence type="ECO:0000313" key="4">
    <source>
        <dbReference type="Proteomes" id="UP000245884"/>
    </source>
</evidence>
<dbReference type="Gene3D" id="3.40.525.10">
    <property type="entry name" value="CRAL-TRIO lipid binding domain"/>
    <property type="match status" value="1"/>
</dbReference>
<dbReference type="Proteomes" id="UP000245884">
    <property type="component" value="Unassembled WGS sequence"/>
</dbReference>
<reference evidence="3 4" key="1">
    <citation type="journal article" date="2018" name="Mol. Biol. Evol.">
        <title>Broad Genomic Sampling Reveals a Smut Pathogenic Ancestry of the Fungal Clade Ustilaginomycotina.</title>
        <authorList>
            <person name="Kijpornyongpan T."/>
            <person name="Mondo S.J."/>
            <person name="Barry K."/>
            <person name="Sandor L."/>
            <person name="Lee J."/>
            <person name="Lipzen A."/>
            <person name="Pangilinan J."/>
            <person name="LaButti K."/>
            <person name="Hainaut M."/>
            <person name="Henrissat B."/>
            <person name="Grigoriev I.V."/>
            <person name="Spatafora J.W."/>
            <person name="Aime M.C."/>
        </authorList>
    </citation>
    <scope>NUCLEOTIDE SEQUENCE [LARGE SCALE GENOMIC DNA]</scope>
    <source>
        <strain evidence="3 4">MCA 5214</strain>
    </source>
</reference>
<dbReference type="InterPro" id="IPR036273">
    <property type="entry name" value="CRAL/TRIO_N_dom_sf"/>
</dbReference>
<feature type="compositionally biased region" description="Polar residues" evidence="1">
    <location>
        <begin position="724"/>
        <end position="736"/>
    </location>
</feature>
<dbReference type="Pfam" id="PF03765">
    <property type="entry name" value="CRAL_TRIO_N"/>
    <property type="match status" value="1"/>
</dbReference>
<dbReference type="OrthoDB" id="43460at2759"/>
<dbReference type="PANTHER" id="PTHR46590:SF1">
    <property type="entry name" value="PHOSPHATIDYLINOSITOL TRANSFER PROTEIN CSR1"/>
    <property type="match status" value="1"/>
</dbReference>
<dbReference type="PROSITE" id="PS50191">
    <property type="entry name" value="CRAL_TRIO"/>
    <property type="match status" value="1"/>
</dbReference>
<feature type="compositionally biased region" description="Low complexity" evidence="1">
    <location>
        <begin position="650"/>
        <end position="660"/>
    </location>
</feature>
<evidence type="ECO:0000259" key="2">
    <source>
        <dbReference type="PROSITE" id="PS50191"/>
    </source>
</evidence>
<organism evidence="3 4">
    <name type="scientific">Jaminaea rosea</name>
    <dbReference type="NCBI Taxonomy" id="1569628"/>
    <lineage>
        <taxon>Eukaryota</taxon>
        <taxon>Fungi</taxon>
        <taxon>Dikarya</taxon>
        <taxon>Basidiomycota</taxon>
        <taxon>Ustilaginomycotina</taxon>
        <taxon>Exobasidiomycetes</taxon>
        <taxon>Microstromatales</taxon>
        <taxon>Microstromatales incertae sedis</taxon>
        <taxon>Jaminaea</taxon>
    </lineage>
</organism>
<dbReference type="Pfam" id="PF00650">
    <property type="entry name" value="CRAL_TRIO"/>
    <property type="match status" value="1"/>
</dbReference>
<feature type="compositionally biased region" description="Basic and acidic residues" evidence="1">
    <location>
        <begin position="140"/>
        <end position="155"/>
    </location>
</feature>
<gene>
    <name evidence="3" type="ORF">BDZ90DRAFT_278276</name>
</gene>
<feature type="compositionally biased region" description="Low complexity" evidence="1">
    <location>
        <begin position="97"/>
        <end position="125"/>
    </location>
</feature>
<dbReference type="InterPro" id="IPR011074">
    <property type="entry name" value="CRAL/TRIO_N_dom"/>
</dbReference>